<dbReference type="RefSeq" id="WP_276640552.1">
    <property type="nucleotide sequence ID" value="NZ_CATXUV010000007.1"/>
</dbReference>
<dbReference type="SUPFAM" id="SSF50475">
    <property type="entry name" value="FMN-binding split barrel"/>
    <property type="match status" value="1"/>
</dbReference>
<evidence type="ECO:0000313" key="2">
    <source>
        <dbReference type="Proteomes" id="UP000757890"/>
    </source>
</evidence>
<sequence>MAAAERIAEYLKQCGVFYLATLDGIWPRLRPMNNVCVCGGVIHFLFNKDDEIYGQLLLNDRAEICATHPDQSTICISCKLREDKGEEPRHAMIRSCEESLDGIRKDGRYTVFRLASGNAVITDFTGKTEEIEL</sequence>
<proteinExistence type="predicted"/>
<comment type="caution">
    <text evidence="1">The sequence shown here is derived from an EMBL/GenBank/DDBJ whole genome shotgun (WGS) entry which is preliminary data.</text>
</comment>
<dbReference type="Proteomes" id="UP000757890">
    <property type="component" value="Unassembled WGS sequence"/>
</dbReference>
<dbReference type="InterPro" id="IPR012349">
    <property type="entry name" value="Split_barrel_FMN-bd"/>
</dbReference>
<evidence type="ECO:0000313" key="1">
    <source>
        <dbReference type="EMBL" id="MBF1129880.1"/>
    </source>
</evidence>
<name>A0A930BBH5_9FIRM</name>
<gene>
    <name evidence="1" type="ORF">HXL70_07560</name>
</gene>
<dbReference type="EMBL" id="JABZMK010000064">
    <property type="protein sequence ID" value="MBF1129880.1"/>
    <property type="molecule type" value="Genomic_DNA"/>
</dbReference>
<dbReference type="AlphaFoldDB" id="A0A930BBH5"/>
<reference evidence="1" key="1">
    <citation type="submission" date="2020-04" db="EMBL/GenBank/DDBJ databases">
        <title>Deep metagenomics examines the oral microbiome during advanced dental caries in children, revealing novel taxa and co-occurrences with host molecules.</title>
        <authorList>
            <person name="Baker J.L."/>
            <person name="Morton J.T."/>
            <person name="Dinis M."/>
            <person name="Alvarez R."/>
            <person name="Tran N.C."/>
            <person name="Knight R."/>
            <person name="Edlund A."/>
        </authorList>
    </citation>
    <scope>NUCLEOTIDE SEQUENCE</scope>
    <source>
        <strain evidence="1">JCVI_32_bin.14</strain>
    </source>
</reference>
<dbReference type="Gene3D" id="2.30.110.10">
    <property type="entry name" value="Electron Transport, Fmn-binding Protein, Chain A"/>
    <property type="match status" value="1"/>
</dbReference>
<organism evidence="1 2">
    <name type="scientific">Dialister invisus</name>
    <dbReference type="NCBI Taxonomy" id="218538"/>
    <lineage>
        <taxon>Bacteria</taxon>
        <taxon>Bacillati</taxon>
        <taxon>Bacillota</taxon>
        <taxon>Negativicutes</taxon>
        <taxon>Veillonellales</taxon>
        <taxon>Veillonellaceae</taxon>
        <taxon>Dialister</taxon>
    </lineage>
</organism>
<accession>A0A930BBH5</accession>
<protein>
    <recommendedName>
        <fullName evidence="3">Pyridoxamine 5'-phosphate oxidase family protein</fullName>
    </recommendedName>
</protein>
<evidence type="ECO:0008006" key="3">
    <source>
        <dbReference type="Google" id="ProtNLM"/>
    </source>
</evidence>